<organism evidence="1 2">
    <name type="scientific">Suillus subaureus</name>
    <dbReference type="NCBI Taxonomy" id="48587"/>
    <lineage>
        <taxon>Eukaryota</taxon>
        <taxon>Fungi</taxon>
        <taxon>Dikarya</taxon>
        <taxon>Basidiomycota</taxon>
        <taxon>Agaricomycotina</taxon>
        <taxon>Agaricomycetes</taxon>
        <taxon>Agaricomycetidae</taxon>
        <taxon>Boletales</taxon>
        <taxon>Suillineae</taxon>
        <taxon>Suillaceae</taxon>
        <taxon>Suillus</taxon>
    </lineage>
</organism>
<sequence>MLSGVVQRWCPWCLADPKDLDSGQPCLHQCEEHTELLYGIIGNLVPFTNDFAHVDIHELLSPDLLHQIIKGTFKDHLVDWVEEYLTITHSAHHAAEIMDDIDCKIAAVAPFAGLQHFPDGRGFKQWTGDDSKALMKVYIPAIKDHVPEDITHAFRVCLDFCYLVRCEALTEDDLLHVQEALDHFHQYQEIFKTSSVMKSFSLPCQHSMCHYILMIRLFGAPNGLCSITEYKHIKAVKEPWCRSSRFKVLGQMLLTNHRLNKIAAAHVDFEACGMLHGSCLSKAFTSHPTTGHNNHEDGDLDEDTMVDTALEDLPGHLQVHEPQSQSIEGDDVEVLNGPFVESHVELGVTTRCVLNVNTLGLQLNLLHFSAMIQEFLHDQLHSKDPNPAPFNPATAPIFLGKVTLFNSAAATFYAPSDLSGTGGMHHEHIWSTPSWWGGVAMHDCIFINLDADMDSPMGRLAVAQVLCFFSFKYQTSYFTCAVVCWYSHVLKRHDPDMGMHIVTPATTDDGTPDISIIHINCIFRAAHLIPVYGPNFIAHGTNPHDSYNDFNSYYVNKYTDHHAFEIV</sequence>
<dbReference type="RefSeq" id="XP_041188214.1">
    <property type="nucleotide sequence ID" value="XM_041338670.1"/>
</dbReference>
<accession>A0A9P7J7Y2</accession>
<gene>
    <name evidence="1" type="ORF">BJ212DRAFT_1449272</name>
</gene>
<protein>
    <submittedName>
        <fullName evidence="1">Uncharacterized protein</fullName>
    </submittedName>
</protein>
<dbReference type="EMBL" id="JABBWG010000042">
    <property type="protein sequence ID" value="KAG1807680.1"/>
    <property type="molecule type" value="Genomic_DNA"/>
</dbReference>
<dbReference type="OrthoDB" id="3199698at2759"/>
<keyword evidence="2" id="KW-1185">Reference proteome</keyword>
<dbReference type="Proteomes" id="UP000807769">
    <property type="component" value="Unassembled WGS sequence"/>
</dbReference>
<name>A0A9P7J7Y2_9AGAM</name>
<comment type="caution">
    <text evidence="1">The sequence shown here is derived from an EMBL/GenBank/DDBJ whole genome shotgun (WGS) entry which is preliminary data.</text>
</comment>
<proteinExistence type="predicted"/>
<evidence type="ECO:0000313" key="2">
    <source>
        <dbReference type="Proteomes" id="UP000807769"/>
    </source>
</evidence>
<dbReference type="GeneID" id="64632686"/>
<reference evidence="1" key="1">
    <citation type="journal article" date="2020" name="New Phytol.">
        <title>Comparative genomics reveals dynamic genome evolution in host specialist ectomycorrhizal fungi.</title>
        <authorList>
            <person name="Lofgren L.A."/>
            <person name="Nguyen N.H."/>
            <person name="Vilgalys R."/>
            <person name="Ruytinx J."/>
            <person name="Liao H.L."/>
            <person name="Branco S."/>
            <person name="Kuo A."/>
            <person name="LaButti K."/>
            <person name="Lipzen A."/>
            <person name="Andreopoulos W."/>
            <person name="Pangilinan J."/>
            <person name="Riley R."/>
            <person name="Hundley H."/>
            <person name="Na H."/>
            <person name="Barry K."/>
            <person name="Grigoriev I.V."/>
            <person name="Stajich J.E."/>
            <person name="Kennedy P.G."/>
        </authorList>
    </citation>
    <scope>NUCLEOTIDE SEQUENCE</scope>
    <source>
        <strain evidence="1">MN1</strain>
    </source>
</reference>
<dbReference type="AlphaFoldDB" id="A0A9P7J7Y2"/>
<dbReference type="InterPro" id="IPR041078">
    <property type="entry name" value="Plavaka"/>
</dbReference>
<evidence type="ECO:0000313" key="1">
    <source>
        <dbReference type="EMBL" id="KAG1807680.1"/>
    </source>
</evidence>
<dbReference type="Pfam" id="PF18759">
    <property type="entry name" value="Plavaka"/>
    <property type="match status" value="1"/>
</dbReference>